<dbReference type="RefSeq" id="WP_145236506.1">
    <property type="nucleotide sequence ID" value="NZ_CP036273.1"/>
</dbReference>
<accession>A0A517XQU2</accession>
<dbReference type="EMBL" id="CP036273">
    <property type="protein sequence ID" value="QDU19873.1"/>
    <property type="molecule type" value="Genomic_DNA"/>
</dbReference>
<protein>
    <submittedName>
        <fullName evidence="1">Uncharacterized protein</fullName>
    </submittedName>
</protein>
<name>A0A517XQU2_9BACT</name>
<gene>
    <name evidence="1" type="ORF">ETAA1_18110</name>
</gene>
<dbReference type="Proteomes" id="UP000319576">
    <property type="component" value="Chromosome"/>
</dbReference>
<evidence type="ECO:0000313" key="2">
    <source>
        <dbReference type="Proteomes" id="UP000319576"/>
    </source>
</evidence>
<reference evidence="1 2" key="1">
    <citation type="submission" date="2019-02" db="EMBL/GenBank/DDBJ databases">
        <title>Deep-cultivation of Planctomycetes and their phenomic and genomic characterization uncovers novel biology.</title>
        <authorList>
            <person name="Wiegand S."/>
            <person name="Jogler M."/>
            <person name="Boedeker C."/>
            <person name="Pinto D."/>
            <person name="Vollmers J."/>
            <person name="Rivas-Marin E."/>
            <person name="Kohn T."/>
            <person name="Peeters S.H."/>
            <person name="Heuer A."/>
            <person name="Rast P."/>
            <person name="Oberbeckmann S."/>
            <person name="Bunk B."/>
            <person name="Jeske O."/>
            <person name="Meyerdierks A."/>
            <person name="Storesund J.E."/>
            <person name="Kallscheuer N."/>
            <person name="Luecker S."/>
            <person name="Lage O.M."/>
            <person name="Pohl T."/>
            <person name="Merkel B.J."/>
            <person name="Hornburger P."/>
            <person name="Mueller R.-W."/>
            <person name="Bruemmer F."/>
            <person name="Labrenz M."/>
            <person name="Spormann A.M."/>
            <person name="Op den Camp H."/>
            <person name="Overmann J."/>
            <person name="Amann R."/>
            <person name="Jetten M.S.M."/>
            <person name="Mascher T."/>
            <person name="Medema M.H."/>
            <person name="Devos D.P."/>
            <person name="Kaster A.-K."/>
            <person name="Ovreas L."/>
            <person name="Rohde M."/>
            <person name="Galperin M.Y."/>
            <person name="Jogler C."/>
        </authorList>
    </citation>
    <scope>NUCLEOTIDE SEQUENCE [LARGE SCALE GENOMIC DNA]</scope>
    <source>
        <strain evidence="1 2">ETA_A1</strain>
    </source>
</reference>
<dbReference type="AlphaFoldDB" id="A0A517XQU2"/>
<keyword evidence="2" id="KW-1185">Reference proteome</keyword>
<evidence type="ECO:0000313" key="1">
    <source>
        <dbReference type="EMBL" id="QDU19873.1"/>
    </source>
</evidence>
<dbReference type="KEGG" id="uli:ETAA1_18110"/>
<organism evidence="1 2">
    <name type="scientific">Urbifossiella limnaea</name>
    <dbReference type="NCBI Taxonomy" id="2528023"/>
    <lineage>
        <taxon>Bacteria</taxon>
        <taxon>Pseudomonadati</taxon>
        <taxon>Planctomycetota</taxon>
        <taxon>Planctomycetia</taxon>
        <taxon>Gemmatales</taxon>
        <taxon>Gemmataceae</taxon>
        <taxon>Urbifossiella</taxon>
    </lineage>
</organism>
<sequence length="99" mass="10734">MGWERRGSRQHFYTARRVGGRVVKEYGPAAVAAVAAQLEAEQRAERAAGRAAVERARAELDALDAAVAPLAEAADIALRAAMLAAGYHNHKGQWRKRRG</sequence>
<proteinExistence type="predicted"/>